<gene>
    <name evidence="1" type="ORF">CEXT_307591</name>
</gene>
<sequence length="114" mass="13300">MSHLCMSQSIDSLMQMRETRLPPTLFWPLSSNESPIKRLISEIKRGAQRTMCLFFAQQTEDGLTPFEKNFKTFLHSLTPPLSLKLASVAVRYYRKTISRGRHHKESKVQSRFLK</sequence>
<comment type="caution">
    <text evidence="1">The sequence shown here is derived from an EMBL/GenBank/DDBJ whole genome shotgun (WGS) entry which is preliminary data.</text>
</comment>
<organism evidence="1 2">
    <name type="scientific">Caerostris extrusa</name>
    <name type="common">Bark spider</name>
    <name type="synonym">Caerostris bankana</name>
    <dbReference type="NCBI Taxonomy" id="172846"/>
    <lineage>
        <taxon>Eukaryota</taxon>
        <taxon>Metazoa</taxon>
        <taxon>Ecdysozoa</taxon>
        <taxon>Arthropoda</taxon>
        <taxon>Chelicerata</taxon>
        <taxon>Arachnida</taxon>
        <taxon>Araneae</taxon>
        <taxon>Araneomorphae</taxon>
        <taxon>Entelegynae</taxon>
        <taxon>Araneoidea</taxon>
        <taxon>Araneidae</taxon>
        <taxon>Caerostris</taxon>
    </lineage>
</organism>
<evidence type="ECO:0000313" key="2">
    <source>
        <dbReference type="Proteomes" id="UP001054945"/>
    </source>
</evidence>
<proteinExistence type="predicted"/>
<accession>A0AAV4VR08</accession>
<dbReference type="Proteomes" id="UP001054945">
    <property type="component" value="Unassembled WGS sequence"/>
</dbReference>
<evidence type="ECO:0000313" key="1">
    <source>
        <dbReference type="EMBL" id="GIY72563.1"/>
    </source>
</evidence>
<keyword evidence="2" id="KW-1185">Reference proteome</keyword>
<name>A0AAV4VR08_CAEEX</name>
<reference evidence="1 2" key="1">
    <citation type="submission" date="2021-06" db="EMBL/GenBank/DDBJ databases">
        <title>Caerostris extrusa draft genome.</title>
        <authorList>
            <person name="Kono N."/>
            <person name="Arakawa K."/>
        </authorList>
    </citation>
    <scope>NUCLEOTIDE SEQUENCE [LARGE SCALE GENOMIC DNA]</scope>
</reference>
<dbReference type="AlphaFoldDB" id="A0AAV4VR08"/>
<protein>
    <submittedName>
        <fullName evidence="1">Uncharacterized protein</fullName>
    </submittedName>
</protein>
<dbReference type="EMBL" id="BPLR01014963">
    <property type="protein sequence ID" value="GIY72563.1"/>
    <property type="molecule type" value="Genomic_DNA"/>
</dbReference>